<organism evidence="1 2">
    <name type="scientific">Paraburkholderia phenoliruptrix</name>
    <dbReference type="NCBI Taxonomy" id="252970"/>
    <lineage>
        <taxon>Bacteria</taxon>
        <taxon>Pseudomonadati</taxon>
        <taxon>Pseudomonadota</taxon>
        <taxon>Betaproteobacteria</taxon>
        <taxon>Burkholderiales</taxon>
        <taxon>Burkholderiaceae</taxon>
        <taxon>Paraburkholderia</taxon>
    </lineage>
</organism>
<evidence type="ECO:0000313" key="2">
    <source>
        <dbReference type="Proteomes" id="UP000494102"/>
    </source>
</evidence>
<sequence length="29" mass="3211">MVPVIFNTRAAVSGARFREKTTAMSILKD</sequence>
<evidence type="ECO:0000313" key="1">
    <source>
        <dbReference type="EMBL" id="CAB4049556.1"/>
    </source>
</evidence>
<dbReference type="EMBL" id="CADILN010000004">
    <property type="protein sequence ID" value="CAB4049556.1"/>
    <property type="molecule type" value="Genomic_DNA"/>
</dbReference>
<name>A0A6J5K6S8_9BURK</name>
<gene>
    <name evidence="1" type="ORF">LMG9964_03216</name>
</gene>
<protein>
    <submittedName>
        <fullName evidence="1">Uncharacterized protein</fullName>
    </submittedName>
</protein>
<proteinExistence type="predicted"/>
<accession>A0A6J5K6S8</accession>
<dbReference type="AlphaFoldDB" id="A0A6J5K6S8"/>
<reference evidence="1 2" key="1">
    <citation type="submission" date="2020-04" db="EMBL/GenBank/DDBJ databases">
        <authorList>
            <person name="De Canck E."/>
        </authorList>
    </citation>
    <scope>NUCLEOTIDE SEQUENCE [LARGE SCALE GENOMIC DNA]</scope>
    <source>
        <strain evidence="1 2">LMG 9964</strain>
    </source>
</reference>
<dbReference type="Proteomes" id="UP000494102">
    <property type="component" value="Unassembled WGS sequence"/>
</dbReference>